<sequence>MPTGQTQRRFGAREKALEPRSIKDIRNMLNPATRGTRIRNHKTIAGIMFFDIDCVRLVERTGRMTYFRHCLVAGEDPHEEGCLAAMYLSDEAGVLRTTHMRSIDDTRGGIPEVAWCSSLQLKRKIFTNGTESRSYTAIRNLRRDYCKELLGLFDDSRPFDNQNWQDFRVCSGLCRIVIHLTCFRMLSTDTKICCTRVDFNTDLNSPTSNLTTTTTRMTTLTQTSVMTFE</sequence>
<keyword evidence="2" id="KW-1185">Reference proteome</keyword>
<gene>
    <name evidence="1" type="ORF">AWRI4233_LOCUS8211</name>
</gene>
<dbReference type="Proteomes" id="UP000714618">
    <property type="component" value="Unassembled WGS sequence"/>
</dbReference>
<evidence type="ECO:0000313" key="1">
    <source>
        <dbReference type="EMBL" id="CAD0099387.1"/>
    </source>
</evidence>
<name>A0A9N8PM20_9PEZI</name>
<reference evidence="1" key="1">
    <citation type="submission" date="2020-06" db="EMBL/GenBank/DDBJ databases">
        <authorList>
            <person name="Onetto C."/>
        </authorList>
    </citation>
    <scope>NUCLEOTIDE SEQUENCE</scope>
</reference>
<dbReference type="OrthoDB" id="3940424at2759"/>
<accession>A0A9N8PM20</accession>
<comment type="caution">
    <text evidence="1">The sequence shown here is derived from an EMBL/GenBank/DDBJ whole genome shotgun (WGS) entry which is preliminary data.</text>
</comment>
<dbReference type="EMBL" id="CAIJEO010000010">
    <property type="protein sequence ID" value="CAD0099387.1"/>
    <property type="molecule type" value="Genomic_DNA"/>
</dbReference>
<dbReference type="AlphaFoldDB" id="A0A9N8PM20"/>
<proteinExistence type="predicted"/>
<evidence type="ECO:0000313" key="2">
    <source>
        <dbReference type="Proteomes" id="UP000714618"/>
    </source>
</evidence>
<organism evidence="1 2">
    <name type="scientific">Aureobasidium mustum</name>
    <dbReference type="NCBI Taxonomy" id="2773714"/>
    <lineage>
        <taxon>Eukaryota</taxon>
        <taxon>Fungi</taxon>
        <taxon>Dikarya</taxon>
        <taxon>Ascomycota</taxon>
        <taxon>Pezizomycotina</taxon>
        <taxon>Dothideomycetes</taxon>
        <taxon>Dothideomycetidae</taxon>
        <taxon>Dothideales</taxon>
        <taxon>Saccotheciaceae</taxon>
        <taxon>Aureobasidium</taxon>
    </lineage>
</organism>
<protein>
    <submittedName>
        <fullName evidence="1">Uncharacterized protein</fullName>
    </submittedName>
</protein>